<keyword evidence="9" id="KW-1185">Reference proteome</keyword>
<feature type="compositionally biased region" description="Basic and acidic residues" evidence="5">
    <location>
        <begin position="1406"/>
        <end position="1416"/>
    </location>
</feature>
<evidence type="ECO:0000256" key="3">
    <source>
        <dbReference type="ARBA" id="ARBA00023242"/>
    </source>
</evidence>
<accession>A0AAD4M543</accession>
<feature type="coiled-coil region" evidence="4">
    <location>
        <begin position="1571"/>
        <end position="1622"/>
    </location>
</feature>
<dbReference type="Pfam" id="PF25785">
    <property type="entry name" value="TPR"/>
    <property type="match status" value="1"/>
</dbReference>
<evidence type="ECO:0000256" key="1">
    <source>
        <dbReference type="ARBA" id="ARBA00004123"/>
    </source>
</evidence>
<reference evidence="8" key="1">
    <citation type="journal article" date="2022" name="New Phytol.">
        <title>Evolutionary transition to the ectomycorrhizal habit in the genomes of a hyperdiverse lineage of mushroom-forming fungi.</title>
        <authorList>
            <person name="Looney B."/>
            <person name="Miyauchi S."/>
            <person name="Morin E."/>
            <person name="Drula E."/>
            <person name="Courty P.E."/>
            <person name="Kohler A."/>
            <person name="Kuo A."/>
            <person name="LaButti K."/>
            <person name="Pangilinan J."/>
            <person name="Lipzen A."/>
            <person name="Riley R."/>
            <person name="Andreopoulos W."/>
            <person name="He G."/>
            <person name="Johnson J."/>
            <person name="Nolan M."/>
            <person name="Tritt A."/>
            <person name="Barry K.W."/>
            <person name="Grigoriev I.V."/>
            <person name="Nagy L.G."/>
            <person name="Hibbett D."/>
            <person name="Henrissat B."/>
            <person name="Matheny P.B."/>
            <person name="Labbe J."/>
            <person name="Martin F.M."/>
        </authorList>
    </citation>
    <scope>NUCLEOTIDE SEQUENCE</scope>
    <source>
        <strain evidence="8">BPL690</strain>
    </source>
</reference>
<dbReference type="PANTHER" id="PTHR18898:SF2">
    <property type="entry name" value="NUCLEOPROTEIN TPR"/>
    <property type="match status" value="1"/>
</dbReference>
<keyword evidence="2 4" id="KW-0175">Coiled coil</keyword>
<evidence type="ECO:0000313" key="9">
    <source>
        <dbReference type="Proteomes" id="UP001203297"/>
    </source>
</evidence>
<feature type="domain" description="NUA/TPR/MLP1-2-like" evidence="7">
    <location>
        <begin position="538"/>
        <end position="637"/>
    </location>
</feature>
<evidence type="ECO:0000256" key="5">
    <source>
        <dbReference type="SAM" id="MobiDB-lite"/>
    </source>
</evidence>
<feature type="coiled-coil region" evidence="4">
    <location>
        <begin position="1661"/>
        <end position="1688"/>
    </location>
</feature>
<dbReference type="PANTHER" id="PTHR18898">
    <property type="entry name" value="NUCLEOPROTEIN TPR-RELATED"/>
    <property type="match status" value="1"/>
</dbReference>
<feature type="region of interest" description="Disordered" evidence="5">
    <location>
        <begin position="1788"/>
        <end position="1843"/>
    </location>
</feature>
<feature type="region of interest" description="Disordered" evidence="5">
    <location>
        <begin position="1152"/>
        <end position="1174"/>
    </location>
</feature>
<feature type="coiled-coil region" evidence="4">
    <location>
        <begin position="737"/>
        <end position="996"/>
    </location>
</feature>
<feature type="domain" description="Nucleoprotein TPR/MLP1-2" evidence="6">
    <location>
        <begin position="1082"/>
        <end position="1208"/>
    </location>
</feature>
<feature type="region of interest" description="Disordered" evidence="5">
    <location>
        <begin position="1406"/>
        <end position="1430"/>
    </location>
</feature>
<comment type="caution">
    <text evidence="8">The sequence shown here is derived from an EMBL/GenBank/DDBJ whole genome shotgun (WGS) entry which is preliminary data.</text>
</comment>
<feature type="coiled-coil region" evidence="4">
    <location>
        <begin position="1232"/>
        <end position="1294"/>
    </location>
</feature>
<comment type="subcellular location">
    <subcellularLocation>
        <location evidence="1">Nucleus</location>
    </subcellularLocation>
</comment>
<dbReference type="GO" id="GO:0005643">
    <property type="term" value="C:nuclear pore"/>
    <property type="evidence" value="ECO:0007669"/>
    <property type="project" value="TreeGrafter"/>
</dbReference>
<feature type="compositionally biased region" description="Polar residues" evidence="5">
    <location>
        <begin position="1156"/>
        <end position="1174"/>
    </location>
</feature>
<evidence type="ECO:0000313" key="8">
    <source>
        <dbReference type="EMBL" id="KAI0300713.1"/>
    </source>
</evidence>
<feature type="coiled-coil region" evidence="4">
    <location>
        <begin position="1760"/>
        <end position="1787"/>
    </location>
</feature>
<feature type="region of interest" description="Disordered" evidence="5">
    <location>
        <begin position="1"/>
        <end position="30"/>
    </location>
</feature>
<feature type="coiled-coil region" evidence="4">
    <location>
        <begin position="491"/>
        <end position="570"/>
    </location>
</feature>
<feature type="compositionally biased region" description="Low complexity" evidence="5">
    <location>
        <begin position="1799"/>
        <end position="1821"/>
    </location>
</feature>
<dbReference type="GO" id="GO:0017056">
    <property type="term" value="F:structural constituent of nuclear pore"/>
    <property type="evidence" value="ECO:0007669"/>
    <property type="project" value="TreeGrafter"/>
</dbReference>
<evidence type="ECO:0000256" key="4">
    <source>
        <dbReference type="SAM" id="Coils"/>
    </source>
</evidence>
<feature type="compositionally biased region" description="Low complexity" evidence="5">
    <location>
        <begin position="148"/>
        <end position="168"/>
    </location>
</feature>
<dbReference type="Gene3D" id="1.10.287.1490">
    <property type="match status" value="3"/>
</dbReference>
<sequence>MSMRTRRKSRAEAAAAAAAEHDVDRVGSVAPSEGTVGLSKVDFYVSIPDDLDLDCLSRALPGVSFEAPSQDTVLSLYRLVASQAIDLEGALRDLEESRADNERKDVELDQALQDRESSVSSLESQVKAFQDELAKVKQERDTLVTSKSNLESQISTLSSSHSTSSTELDSFKHRVEDIDREKRDLLGVVSRLKEDSTQRDEEIQTLRTSLKQARQDQQSLETQLRELRSAESSTKFKLDSLTQQLQLAKDEADRASKELTKKSEDFAKYRHEKQAALAQLQSAHDALQEGHASTEGTLKALRNAHNAQSQQLAQSLARVQDLSGRIAEQDATYASEVAGLRRLIEMVEAREAQSKAIVENVEQEWETVNERADRREAALREQVERERERTEVAEARIEELERVLDKVNRGDFPVPAPGSSAPSTPARGSNSTDVLTQVIMGLSPTVAIASRAQRSGKTFTEVYADYVHLQDEYAKKCAEYDRMERTLSQVLAQIEERAPILSQQRAEYERLQSEAAQLASQLADALAERDSSVSMSADVSQRLAKTNRENESLQKQLNDLGRQIQALLKEIARRQDPTIPSDEELEADESTAPADNIDEVITNHLVLFRSIPALQAQNQKLLGIVREMGAKMEAEEREYREALEKEQGEAVREAHEAITALQEQLESQRRVHDVKKQSFVKERDSLKVLLARAERGNSGKDSHGPANGAVADSDLATELAEIQQQFDAYRAEMGIDSVRLREDAVVAQREVAQLTAQVAKANAKLEIAGDRFKMIQEQQTLTLRDLDDLTRRNQDLVAANGKMDQLRNECANLRAEKKIWESVENRLVEENKALSIERSHLSDLMANVQKMHNDIERSSENDRRRLESQIQLLENQSQDSRHQLNEERQNVRRITLQREVEIKELRNTIDSQTREFQEVRASLVRAETSKTHLEQRVEELSRKLQGDAERLAVYERRSSAINGVAHEIGAEGGPREEQLEAEVADLRASLRVAEVDLATARNHIQQFKEISQANEEALASLNGTYDEYKSTTEAQLATSWAQQEALQGTLKNVEQELEQARGSLAETNRAFESAREEWLADRKTLEDTIVDMTTAEKNLAEDRLSRESDTQAHEERVRAAEERYSREVIAHADAIKAIEDLKRRLHDVQLSDRNNRTAAETAQAKLATSESSWNQQRQALDREIADLVARCKALTEQNNVLHQHLDNVSSQAARIRQAADSSAATPGEGETVDGTEAKLSELRAVINYLRKEKEIVDMQLELGKQESARLKTQIGHLTRDLENTRATLSEERERAASAAATDAQHAELVEKIQQLNLLRESNATLRADSEAHAKRSRELDTKLKSVVQDLDPLRERARTLQAELDARKEHVTRLEEENRRWQERNNQLLTKYDRVDPTEFQSLKEEVESLKAEKSSWETQQSTQAEETTRQLEKIAALEKFNKSHKEAITKNNQIYRQRMGALSAENTELKSNLEAAQKESAAIAEERDVLKAAAASSAGTTSSEGLSEELERLRQEKNALEQALEEEKAKPPVQAPVADTSDLEARLTATAQERDQLLAEKEAWNNPPEAMEAKAAKERLEAEKAELVKSRDEAIAQAKVAREEIEKLKEAERGIRMANEKLSTRIRDQQVARQKVIDEQGAVIKAAVEKATGELRDGPLANSEVLVKQHTEELRVLEERLVAKHQEELKKAVEAAVFKAQESAPPASGAATTAEDQKAAIDAAVTEALAAKEAGLKAKHDAAIEKAVESGRLEGVVKLRIKDTQLIRAQKKVKELEGQIEEWRKAGIVPSETRTGEPSSAPSTSAPPATSPISAPTPTTSAPPPRGGAPTNPAPRLKPSVATAAAGSAAAAAAAAVPGQPVRGRGRGSGLVRGGVIGIRGAAAPSAGRGTGAPPMGLASGGVAIMGAATKRTREEGEMSMDDSLSKRLKPAAAATAAEGGNVGGATASGSGSAGTGSNSGTTTGGKPVTLQRNRVQPS</sequence>
<protein>
    <recommendedName>
        <fullName evidence="10">Nucleoprotein TPR/MLP1 domain-containing protein</fullName>
    </recommendedName>
</protein>
<evidence type="ECO:0008006" key="10">
    <source>
        <dbReference type="Google" id="ProtNLM"/>
    </source>
</evidence>
<keyword evidence="3" id="KW-0539">Nucleus</keyword>
<feature type="compositionally biased region" description="Low complexity" evidence="5">
    <location>
        <begin position="1933"/>
        <end position="1967"/>
    </location>
</feature>
<dbReference type="InterPro" id="IPR012929">
    <property type="entry name" value="Nucleoprot-TPR/MLP1-2_dom"/>
</dbReference>
<feature type="coiled-coil region" evidence="4">
    <location>
        <begin position="1043"/>
        <end position="1077"/>
    </location>
</feature>
<feature type="coiled-coil region" evidence="4">
    <location>
        <begin position="203"/>
        <end position="265"/>
    </location>
</feature>
<feature type="region of interest" description="Disordered" evidence="5">
    <location>
        <begin position="575"/>
        <end position="594"/>
    </location>
</feature>
<proteinExistence type="predicted"/>
<feature type="compositionally biased region" description="Low complexity" evidence="5">
    <location>
        <begin position="1417"/>
        <end position="1426"/>
    </location>
</feature>
<evidence type="ECO:0000259" key="7">
    <source>
        <dbReference type="Pfam" id="PF25785"/>
    </source>
</evidence>
<feature type="compositionally biased region" description="Low complexity" evidence="5">
    <location>
        <begin position="1494"/>
        <end position="1506"/>
    </location>
</feature>
<evidence type="ECO:0000259" key="6">
    <source>
        <dbReference type="Pfam" id="PF07926"/>
    </source>
</evidence>
<dbReference type="GO" id="GO:0006406">
    <property type="term" value="P:mRNA export from nucleus"/>
    <property type="evidence" value="ECO:0007669"/>
    <property type="project" value="TreeGrafter"/>
</dbReference>
<feature type="compositionally biased region" description="Low complexity" evidence="5">
    <location>
        <begin position="417"/>
        <end position="426"/>
    </location>
</feature>
<dbReference type="EMBL" id="WTXG01000017">
    <property type="protein sequence ID" value="KAI0300713.1"/>
    <property type="molecule type" value="Genomic_DNA"/>
</dbReference>
<evidence type="ECO:0000256" key="2">
    <source>
        <dbReference type="ARBA" id="ARBA00023054"/>
    </source>
</evidence>
<dbReference type="InterPro" id="IPR057974">
    <property type="entry name" value="NUA/TPR/MLP1-2-like_dom"/>
</dbReference>
<dbReference type="Pfam" id="PF07926">
    <property type="entry name" value="TPR_MLP1_2"/>
    <property type="match status" value="1"/>
</dbReference>
<feature type="region of interest" description="Disordered" evidence="5">
    <location>
        <begin position="1915"/>
        <end position="1980"/>
    </location>
</feature>
<feature type="coiled-coil region" evidence="4">
    <location>
        <begin position="625"/>
        <end position="671"/>
    </location>
</feature>
<dbReference type="Proteomes" id="UP001203297">
    <property type="component" value="Unassembled WGS sequence"/>
</dbReference>
<feature type="region of interest" description="Disordered" evidence="5">
    <location>
        <begin position="145"/>
        <end position="169"/>
    </location>
</feature>
<feature type="compositionally biased region" description="Basic and acidic residues" evidence="5">
    <location>
        <begin position="1510"/>
        <end position="1531"/>
    </location>
</feature>
<organism evidence="8 9">
    <name type="scientific">Multifurca ochricompacta</name>
    <dbReference type="NCBI Taxonomy" id="376703"/>
    <lineage>
        <taxon>Eukaryota</taxon>
        <taxon>Fungi</taxon>
        <taxon>Dikarya</taxon>
        <taxon>Basidiomycota</taxon>
        <taxon>Agaricomycotina</taxon>
        <taxon>Agaricomycetes</taxon>
        <taxon>Russulales</taxon>
        <taxon>Russulaceae</taxon>
        <taxon>Multifurca</taxon>
    </lineage>
</organism>
<dbReference type="GO" id="GO:0006606">
    <property type="term" value="P:protein import into nucleus"/>
    <property type="evidence" value="ECO:0007669"/>
    <property type="project" value="InterPro"/>
</dbReference>
<gene>
    <name evidence="8" type="ORF">B0F90DRAFT_1722628</name>
</gene>
<name>A0AAD4M543_9AGAM</name>
<feature type="region of interest" description="Disordered" evidence="5">
    <location>
        <begin position="409"/>
        <end position="431"/>
    </location>
</feature>
<feature type="region of interest" description="Disordered" evidence="5">
    <location>
        <begin position="1494"/>
        <end position="1538"/>
    </location>
</feature>